<comment type="caution">
    <text evidence="2">The sequence shown here is derived from an EMBL/GenBank/DDBJ whole genome shotgun (WGS) entry which is preliminary data.</text>
</comment>
<dbReference type="RefSeq" id="WP_161741229.1">
    <property type="nucleotide sequence ID" value="NZ_JAAAMV010000001.1"/>
</dbReference>
<dbReference type="PROSITE" id="PS51819">
    <property type="entry name" value="VOC"/>
    <property type="match status" value="1"/>
</dbReference>
<keyword evidence="3" id="KW-1185">Reference proteome</keyword>
<evidence type="ECO:0000259" key="1">
    <source>
        <dbReference type="PROSITE" id="PS51819"/>
    </source>
</evidence>
<reference evidence="2 3" key="1">
    <citation type="submission" date="2020-01" db="EMBL/GenBank/DDBJ databases">
        <title>Paenibacillus soybeanensis sp. nov. isolated from the nodules of soybean (Glycine max(L.) Merr).</title>
        <authorList>
            <person name="Wang H."/>
        </authorList>
    </citation>
    <scope>NUCLEOTIDE SEQUENCE [LARGE SCALE GENOMIC DNA]</scope>
    <source>
        <strain evidence="2 3">T1</strain>
    </source>
</reference>
<dbReference type="Gene3D" id="3.10.180.10">
    <property type="entry name" value="2,3-Dihydroxybiphenyl 1,2-Dioxygenase, domain 1"/>
    <property type="match status" value="1"/>
</dbReference>
<dbReference type="SUPFAM" id="SSF54593">
    <property type="entry name" value="Glyoxalase/Bleomycin resistance protein/Dihydroxybiphenyl dioxygenase"/>
    <property type="match status" value="1"/>
</dbReference>
<name>A0ABW9XK13_9BACL</name>
<protein>
    <submittedName>
        <fullName evidence="2">VOC family protein</fullName>
    </submittedName>
</protein>
<proteinExistence type="predicted"/>
<feature type="domain" description="VOC" evidence="1">
    <location>
        <begin position="10"/>
        <end position="147"/>
    </location>
</feature>
<accession>A0ABW9XK13</accession>
<evidence type="ECO:0000313" key="2">
    <source>
        <dbReference type="EMBL" id="NBD22948.1"/>
    </source>
</evidence>
<dbReference type="EMBL" id="JAAAMV010000001">
    <property type="protein sequence ID" value="NBD22948.1"/>
    <property type="molecule type" value="Genomic_DNA"/>
</dbReference>
<gene>
    <name evidence="2" type="ORF">GT019_03580</name>
</gene>
<dbReference type="InterPro" id="IPR037523">
    <property type="entry name" value="VOC_core"/>
</dbReference>
<organism evidence="2 3">
    <name type="scientific">Paenibacillus glycinis</name>
    <dbReference type="NCBI Taxonomy" id="2697035"/>
    <lineage>
        <taxon>Bacteria</taxon>
        <taxon>Bacillati</taxon>
        <taxon>Bacillota</taxon>
        <taxon>Bacilli</taxon>
        <taxon>Bacillales</taxon>
        <taxon>Paenibacillaceae</taxon>
        <taxon>Paenibacillus</taxon>
    </lineage>
</organism>
<dbReference type="Pfam" id="PF13669">
    <property type="entry name" value="Glyoxalase_4"/>
    <property type="match status" value="1"/>
</dbReference>
<dbReference type="Proteomes" id="UP000665561">
    <property type="component" value="Unassembled WGS sequence"/>
</dbReference>
<evidence type="ECO:0000313" key="3">
    <source>
        <dbReference type="Proteomes" id="UP000665561"/>
    </source>
</evidence>
<dbReference type="InterPro" id="IPR029068">
    <property type="entry name" value="Glyas_Bleomycin-R_OHBP_Dase"/>
</dbReference>
<sequence>MENTILQTTLVCQIAMIVRDVEKATARFAELLGVPAPKVIMANEDGSDTVTYMGQPTKGRVRLSFFHMENLVVEFIEPTEDPTTWKEFLDTKGPGVHHIAFKAKNRMLETAAKLEAFGYPLIQNGDKYAYVESTGDLGVILELLDVD</sequence>